<evidence type="ECO:0000256" key="7">
    <source>
        <dbReference type="ARBA" id="ARBA00022723"/>
    </source>
</evidence>
<sequence>MGKNKGAAAEPQGQAKQDKKGKQKQERQPQQRFERKEGGLTHYSSFLQVLPMDIEHTSPAVLLFFDKERYLFNAGEGIQRLFREHRLKIRQVNAYFITRVSTETMSGLAGMALSVTPGDAAGLLGKQVSANIKGPRGLAGYVAAFRTYVNKENTVAVEEFDSNTTEPLLKSDVVSITPFLVHSAVSSGSAAAAEAEAEAAKGSPAKGSRAERGHSPAAKRRRVAPDNSPEMSDAEEDAKAAAEGRERPADLSPPATAVYLVRLSGRPGKFLPDKARQLGVKPGPLFGELQRGHSVTLEDGRVVTGADVCEPPVPGPAVMVVDTPDAASLAAVAAHPRLLSAAAEATAETDGAGRLCLVVHLLPAALAADGAALAAWRGALGPAWRHVVVSSGQHQPSAIPRATVFQAQLHAVHPTAFPLFALDNAAAPPQLPEGAAAASPAAAATPAAAAAAAAAAAGAAAAAASGDGKGGAGGKKAGAAAAAAVAAVLAPQGQAPVLPLPESGVVEGALSALRVNLVPPARQGLEYGDVFRYDPPAATLELMRTNPDFAPVMAAAAAAQRASGMQVEVPTAPTPAAADGAKAEGAAGAGDVEMAERGPASAAAADMDPPSTVASGDRRQAELTFLGTASSQPSKFRNVSGCYVDLFERGGLLVDCGEDAMGQLARRYGGAGAAARLEELALVWVSHMHADHHGGLYRLLEWRARRGCPPLLVVGPQRLFEVLVKYSSVVPIQFTFVPNLALSNASADRQLPPAVQRVLESTLARLGLAGTAPAAGDDGAAGGKAKEQQEQQEGEGQGWRRLPPRGFRPFYVHHIHDAHGLRLEGEAGWSIVFSGDTRPCNETIAAARGATLLVHEATFEESMVGEAKAKKHSTTAEAVSVGERAGAYRIILTHFSTRYPTLPELDLAPHPRVSVAMDLQVVNLADLPWQPALVRPLGLLFKQLEAEKLKDDDDDE</sequence>
<dbReference type="CDD" id="cd07718">
    <property type="entry name" value="RNaseZ_ELAC1_ELAC2-C-term-like_MBL-fold"/>
    <property type="match status" value="1"/>
</dbReference>
<evidence type="ECO:0000259" key="12">
    <source>
        <dbReference type="Pfam" id="PF13691"/>
    </source>
</evidence>
<evidence type="ECO:0000256" key="11">
    <source>
        <dbReference type="SAM" id="MobiDB-lite"/>
    </source>
</evidence>
<dbReference type="GO" id="GO:1990180">
    <property type="term" value="P:mitochondrial tRNA 3'-end processing"/>
    <property type="evidence" value="ECO:0000318"/>
    <property type="project" value="GO_Central"/>
</dbReference>
<dbReference type="EC" id="3.1.26.11" evidence="4"/>
<protein>
    <recommendedName>
        <fullName evidence="4">ribonuclease Z</fullName>
        <ecNumber evidence="4">3.1.26.11</ecNumber>
    </recommendedName>
</protein>
<dbReference type="FunCoup" id="A0A2K3E7B1">
    <property type="interactions" value="2083"/>
</dbReference>
<evidence type="ECO:0000256" key="2">
    <source>
        <dbReference type="ARBA" id="ARBA00001947"/>
    </source>
</evidence>
<dbReference type="EMBL" id="CM008962">
    <property type="protein sequence ID" value="PNW88675.1"/>
    <property type="molecule type" value="Genomic_DNA"/>
</dbReference>
<feature type="region of interest" description="Disordered" evidence="11">
    <location>
        <begin position="773"/>
        <end position="802"/>
    </location>
</feature>
<dbReference type="GO" id="GO:0046872">
    <property type="term" value="F:metal ion binding"/>
    <property type="evidence" value="ECO:0007669"/>
    <property type="project" value="UniProtKB-KW"/>
</dbReference>
<dbReference type="OrthoDB" id="527344at2759"/>
<keyword evidence="8" id="KW-0255">Endonuclease</keyword>
<organism evidence="13 14">
    <name type="scientific">Chlamydomonas reinhardtii</name>
    <name type="common">Chlamydomonas smithii</name>
    <dbReference type="NCBI Taxonomy" id="3055"/>
    <lineage>
        <taxon>Eukaryota</taxon>
        <taxon>Viridiplantae</taxon>
        <taxon>Chlorophyta</taxon>
        <taxon>core chlorophytes</taxon>
        <taxon>Chlorophyceae</taxon>
        <taxon>CS clade</taxon>
        <taxon>Chlamydomonadales</taxon>
        <taxon>Chlamydomonadaceae</taxon>
        <taxon>Chlamydomonas</taxon>
    </lineage>
</organism>
<evidence type="ECO:0000256" key="1">
    <source>
        <dbReference type="ARBA" id="ARBA00000402"/>
    </source>
</evidence>
<dbReference type="ExpressionAtlas" id="A0A2K3E7B1">
    <property type="expression patterns" value="baseline"/>
</dbReference>
<feature type="region of interest" description="Disordered" evidence="11">
    <location>
        <begin position="595"/>
        <end position="616"/>
    </location>
</feature>
<dbReference type="GO" id="GO:0042781">
    <property type="term" value="F:3'-tRNA processing endoribonuclease activity"/>
    <property type="evidence" value="ECO:0000318"/>
    <property type="project" value="GO_Central"/>
</dbReference>
<comment type="cofactor">
    <cofactor evidence="2">
        <name>Zn(2+)</name>
        <dbReference type="ChEBI" id="CHEBI:29105"/>
    </cofactor>
</comment>
<dbReference type="Gene3D" id="3.60.15.10">
    <property type="entry name" value="Ribonuclease Z/Hydroxyacylglutathione hydrolase-like"/>
    <property type="match status" value="2"/>
</dbReference>
<dbReference type="RefSeq" id="XP_042928691.1">
    <property type="nucleotide sequence ID" value="XM_043058777.1"/>
</dbReference>
<evidence type="ECO:0000313" key="13">
    <source>
        <dbReference type="EMBL" id="PNW88675.1"/>
    </source>
</evidence>
<keyword evidence="9" id="KW-0378">Hydrolase</keyword>
<keyword evidence="10" id="KW-0862">Zinc</keyword>
<dbReference type="AlphaFoldDB" id="A0A2K3E7B1"/>
<dbReference type="Proteomes" id="UP000006906">
    <property type="component" value="Chromosome 1"/>
</dbReference>
<feature type="region of interest" description="Disordered" evidence="11">
    <location>
        <begin position="196"/>
        <end position="253"/>
    </location>
</feature>
<comment type="similarity">
    <text evidence="3">Belongs to the RNase Z family.</text>
</comment>
<feature type="domain" description="tRNase Z endonuclease" evidence="12">
    <location>
        <begin position="56"/>
        <end position="107"/>
    </location>
</feature>
<evidence type="ECO:0000256" key="3">
    <source>
        <dbReference type="ARBA" id="ARBA00007823"/>
    </source>
</evidence>
<dbReference type="GO" id="GO:0005739">
    <property type="term" value="C:mitochondrion"/>
    <property type="evidence" value="ECO:0000318"/>
    <property type="project" value="GO_Central"/>
</dbReference>
<gene>
    <name evidence="13" type="ORF">CHLRE_01g039900v5</name>
</gene>
<dbReference type="GeneID" id="5715544"/>
<keyword evidence="7" id="KW-0479">Metal-binding</keyword>
<keyword evidence="14" id="KW-1185">Reference proteome</keyword>
<reference evidence="13 14" key="1">
    <citation type="journal article" date="2007" name="Science">
        <title>The Chlamydomonas genome reveals the evolution of key animal and plant functions.</title>
        <authorList>
            <person name="Merchant S.S."/>
            <person name="Prochnik S.E."/>
            <person name="Vallon O."/>
            <person name="Harris E.H."/>
            <person name="Karpowicz S.J."/>
            <person name="Witman G.B."/>
            <person name="Terry A."/>
            <person name="Salamov A."/>
            <person name="Fritz-Laylin L.K."/>
            <person name="Marechal-Drouard L."/>
            <person name="Marshall W.F."/>
            <person name="Qu L.H."/>
            <person name="Nelson D.R."/>
            <person name="Sanderfoot A.A."/>
            <person name="Spalding M.H."/>
            <person name="Kapitonov V.V."/>
            <person name="Ren Q."/>
            <person name="Ferris P."/>
            <person name="Lindquist E."/>
            <person name="Shapiro H."/>
            <person name="Lucas S.M."/>
            <person name="Grimwood J."/>
            <person name="Schmutz J."/>
            <person name="Cardol P."/>
            <person name="Cerutti H."/>
            <person name="Chanfreau G."/>
            <person name="Chen C.L."/>
            <person name="Cognat V."/>
            <person name="Croft M.T."/>
            <person name="Dent R."/>
            <person name="Dutcher S."/>
            <person name="Fernandez E."/>
            <person name="Fukuzawa H."/>
            <person name="Gonzalez-Ballester D."/>
            <person name="Gonzalez-Halphen D."/>
            <person name="Hallmann A."/>
            <person name="Hanikenne M."/>
            <person name="Hippler M."/>
            <person name="Inwood W."/>
            <person name="Jabbari K."/>
            <person name="Kalanon M."/>
            <person name="Kuras R."/>
            <person name="Lefebvre P.A."/>
            <person name="Lemaire S.D."/>
            <person name="Lobanov A.V."/>
            <person name="Lohr M."/>
            <person name="Manuell A."/>
            <person name="Meier I."/>
            <person name="Mets L."/>
            <person name="Mittag M."/>
            <person name="Mittelmeier T."/>
            <person name="Moroney J.V."/>
            <person name="Moseley J."/>
            <person name="Napoli C."/>
            <person name="Nedelcu A.M."/>
            <person name="Niyogi K."/>
            <person name="Novoselov S.V."/>
            <person name="Paulsen I.T."/>
            <person name="Pazour G."/>
            <person name="Purton S."/>
            <person name="Ral J.P."/>
            <person name="Riano-Pachon D.M."/>
            <person name="Riekhof W."/>
            <person name="Rymarquis L."/>
            <person name="Schroda M."/>
            <person name="Stern D."/>
            <person name="Umen J."/>
            <person name="Willows R."/>
            <person name="Wilson N."/>
            <person name="Zimmer S.L."/>
            <person name="Allmer J."/>
            <person name="Balk J."/>
            <person name="Bisova K."/>
            <person name="Chen C.J."/>
            <person name="Elias M."/>
            <person name="Gendler K."/>
            <person name="Hauser C."/>
            <person name="Lamb M.R."/>
            <person name="Ledford H."/>
            <person name="Long J.C."/>
            <person name="Minagawa J."/>
            <person name="Page M.D."/>
            <person name="Pan J."/>
            <person name="Pootakham W."/>
            <person name="Roje S."/>
            <person name="Rose A."/>
            <person name="Stahlberg E."/>
            <person name="Terauchi A.M."/>
            <person name="Yang P."/>
            <person name="Ball S."/>
            <person name="Bowler C."/>
            <person name="Dieckmann C.L."/>
            <person name="Gladyshev V.N."/>
            <person name="Green P."/>
            <person name="Jorgensen R."/>
            <person name="Mayfield S."/>
            <person name="Mueller-Roeber B."/>
            <person name="Rajamani S."/>
            <person name="Sayre R.T."/>
            <person name="Brokstein P."/>
            <person name="Dubchak I."/>
            <person name="Goodstein D."/>
            <person name="Hornick L."/>
            <person name="Huang Y.W."/>
            <person name="Jhaveri J."/>
            <person name="Luo Y."/>
            <person name="Martinez D."/>
            <person name="Ngau W.C."/>
            <person name="Otillar B."/>
            <person name="Poliakov A."/>
            <person name="Porter A."/>
            <person name="Szajkowski L."/>
            <person name="Werner G."/>
            <person name="Zhou K."/>
            <person name="Grigoriev I.V."/>
            <person name="Rokhsar D.S."/>
            <person name="Grossman A.R."/>
        </authorList>
    </citation>
    <scope>NUCLEOTIDE SEQUENCE [LARGE SCALE GENOMIC DNA]</scope>
    <source>
        <strain evidence="14">CC-503</strain>
    </source>
</reference>
<feature type="compositionally biased region" description="Low complexity" evidence="11">
    <location>
        <begin position="599"/>
        <end position="611"/>
    </location>
</feature>
<dbReference type="InterPro" id="IPR027794">
    <property type="entry name" value="tRNase_Z_dom"/>
</dbReference>
<evidence type="ECO:0000256" key="6">
    <source>
        <dbReference type="ARBA" id="ARBA00022722"/>
    </source>
</evidence>
<dbReference type="InParanoid" id="A0A2K3E7B1"/>
<dbReference type="STRING" id="3055.A0A2K3E7B1"/>
<evidence type="ECO:0000256" key="4">
    <source>
        <dbReference type="ARBA" id="ARBA00012477"/>
    </source>
</evidence>
<feature type="compositionally biased region" description="Basic and acidic residues" evidence="11">
    <location>
        <begin position="237"/>
        <end position="249"/>
    </location>
</feature>
<name>A0A2K3E7B1_CHLRE</name>
<dbReference type="SUPFAM" id="SSF56281">
    <property type="entry name" value="Metallo-hydrolase/oxidoreductase"/>
    <property type="match status" value="2"/>
</dbReference>
<dbReference type="KEGG" id="cre:CHLRE_01g039900v5"/>
<dbReference type="InterPro" id="IPR047151">
    <property type="entry name" value="RNZ2-like"/>
</dbReference>
<evidence type="ECO:0000256" key="10">
    <source>
        <dbReference type="ARBA" id="ARBA00022833"/>
    </source>
</evidence>
<feature type="compositionally biased region" description="Basic and acidic residues" evidence="11">
    <location>
        <begin position="16"/>
        <end position="37"/>
    </location>
</feature>
<evidence type="ECO:0000256" key="5">
    <source>
        <dbReference type="ARBA" id="ARBA00022694"/>
    </source>
</evidence>
<dbReference type="PANTHER" id="PTHR12553:SF49">
    <property type="entry name" value="ZINC PHOSPHODIESTERASE ELAC PROTEIN 2"/>
    <property type="match status" value="1"/>
</dbReference>
<dbReference type="Pfam" id="PF13691">
    <property type="entry name" value="Lactamase_B_4"/>
    <property type="match status" value="1"/>
</dbReference>
<comment type="catalytic activity">
    <reaction evidence="1">
        <text>Endonucleolytic cleavage of RNA, removing extra 3' nucleotides from tRNA precursor, generating 3' termini of tRNAs. A 3'-hydroxy group is left at the tRNA terminus and a 5'-phosphoryl group is left at the trailer molecule.</text>
        <dbReference type="EC" id="3.1.26.11"/>
    </reaction>
</comment>
<keyword evidence="5" id="KW-0819">tRNA processing</keyword>
<evidence type="ECO:0000256" key="8">
    <source>
        <dbReference type="ARBA" id="ARBA00022759"/>
    </source>
</evidence>
<proteinExistence type="inferred from homology"/>
<dbReference type="Gramene" id="PNW88675">
    <property type="protein sequence ID" value="PNW88675"/>
    <property type="gene ID" value="CHLRE_01g039900v5"/>
</dbReference>
<dbReference type="PANTHER" id="PTHR12553">
    <property type="entry name" value="ZINC PHOSPHODIESTERASE ELAC PROTEIN 2"/>
    <property type="match status" value="1"/>
</dbReference>
<evidence type="ECO:0000256" key="9">
    <source>
        <dbReference type="ARBA" id="ARBA00022801"/>
    </source>
</evidence>
<evidence type="ECO:0000313" key="14">
    <source>
        <dbReference type="Proteomes" id="UP000006906"/>
    </source>
</evidence>
<keyword evidence="6" id="KW-0540">Nuclease</keyword>
<accession>A0A2K3E7B1</accession>
<feature type="region of interest" description="Disordered" evidence="11">
    <location>
        <begin position="571"/>
        <end position="590"/>
    </location>
</feature>
<dbReference type="InterPro" id="IPR036866">
    <property type="entry name" value="RibonucZ/Hydroxyglut_hydro"/>
</dbReference>
<dbReference type="Pfam" id="PF23023">
    <property type="entry name" value="Anti-Pycsar_Apyc1"/>
    <property type="match status" value="1"/>
</dbReference>
<feature type="compositionally biased region" description="Low complexity" evidence="11">
    <location>
        <begin position="196"/>
        <end position="207"/>
    </location>
</feature>
<feature type="region of interest" description="Disordered" evidence="11">
    <location>
        <begin position="1"/>
        <end position="37"/>
    </location>
</feature>